<evidence type="ECO:0008006" key="3">
    <source>
        <dbReference type="Google" id="ProtNLM"/>
    </source>
</evidence>
<organism evidence="1 2">
    <name type="scientific">Listeria monocytogenes serotype 4a (strain M7)</name>
    <dbReference type="NCBI Taxonomy" id="1030009"/>
    <lineage>
        <taxon>Bacteria</taxon>
        <taxon>Bacillati</taxon>
        <taxon>Bacillota</taxon>
        <taxon>Bacilli</taxon>
        <taxon>Bacillales</taxon>
        <taxon>Listeriaceae</taxon>
        <taxon>Listeria</taxon>
    </lineage>
</organism>
<dbReference type="Proteomes" id="UP000000486">
    <property type="component" value="Chromosome"/>
</dbReference>
<dbReference type="Gene3D" id="3.30.70.1120">
    <property type="entry name" value="TT1725-like"/>
    <property type="match status" value="1"/>
</dbReference>
<dbReference type="PATRIC" id="fig|1030009.3.peg.1400"/>
<gene>
    <name evidence="1" type="ordered locus">LMM7_1411</name>
</gene>
<dbReference type="PANTHER" id="PTHR36441">
    <property type="entry name" value="HYPOTHETICAL CYTOSOLIC PROTEIN"/>
    <property type="match status" value="1"/>
</dbReference>
<proteinExistence type="predicted"/>
<accession>A0A0E0UVN9</accession>
<dbReference type="EMBL" id="CP002816">
    <property type="protein sequence ID" value="AEH92416.1"/>
    <property type="molecule type" value="Genomic_DNA"/>
</dbReference>
<dbReference type="InterPro" id="IPR007546">
    <property type="entry name" value="DUF503"/>
</dbReference>
<protein>
    <recommendedName>
        <fullName evidence="3">YlxP-like protein</fullName>
    </recommendedName>
</protein>
<dbReference type="InterPro" id="IPR036746">
    <property type="entry name" value="TT1725-like_sf"/>
</dbReference>
<dbReference type="AlphaFoldDB" id="A0A0E0UVN9"/>
<dbReference type="SUPFAM" id="SSF103007">
    <property type="entry name" value="Hypothetical protein TT1725"/>
    <property type="match status" value="1"/>
</dbReference>
<dbReference type="HOGENOM" id="CLU_149981_4_1_9"/>
<dbReference type="KEGG" id="lmq:LMM7_1411"/>
<dbReference type="RefSeq" id="WP_012581382.1">
    <property type="nucleotide sequence ID" value="NC_017537.1"/>
</dbReference>
<name>A0A0E0UVN9_LISMM</name>
<reference evidence="1 2" key="1">
    <citation type="journal article" date="2011" name="J. Bacteriol.">
        <title>Genome sequence of the nonpathogenic Listeria monocytogenes serovar 4a strain M7.</title>
        <authorList>
            <person name="Chen J."/>
            <person name="Xia Y."/>
            <person name="Cheng C."/>
            <person name="Fang C."/>
            <person name="Shan Y."/>
            <person name="Jin G."/>
            <person name="Fang W."/>
        </authorList>
    </citation>
    <scope>NUCLEOTIDE SEQUENCE [LARGE SCALE GENOMIC DNA]</scope>
    <source>
        <strain evidence="1 2">M7</strain>
    </source>
</reference>
<dbReference type="PANTHER" id="PTHR36441:SF1">
    <property type="entry name" value="DUF503 DOMAIN-CONTAINING PROTEIN"/>
    <property type="match status" value="1"/>
</dbReference>
<dbReference type="Pfam" id="PF04456">
    <property type="entry name" value="DUF503"/>
    <property type="match status" value="1"/>
</dbReference>
<evidence type="ECO:0000313" key="1">
    <source>
        <dbReference type="EMBL" id="AEH92416.1"/>
    </source>
</evidence>
<sequence length="92" mass="10862">MIQSVVSEFFMQEPQNLKEKRAILKRIVTRAKQKFNISIAETDYQDLWQRAEISFAIVSSSHIQAEKEVREVLAFLDSFPEWERAETVMEKL</sequence>
<evidence type="ECO:0000313" key="2">
    <source>
        <dbReference type="Proteomes" id="UP000000486"/>
    </source>
</evidence>